<protein>
    <submittedName>
        <fullName evidence="7">SUMO-targeted ubiquitin ligase complex subunit slx8</fullName>
    </submittedName>
</protein>
<feature type="compositionally biased region" description="Polar residues" evidence="5">
    <location>
        <begin position="149"/>
        <end position="165"/>
    </location>
</feature>
<dbReference type="Pfam" id="PF13445">
    <property type="entry name" value="zf-RING_UBOX"/>
    <property type="match status" value="1"/>
</dbReference>
<dbReference type="InterPro" id="IPR013083">
    <property type="entry name" value="Znf_RING/FYVE/PHD"/>
</dbReference>
<evidence type="ECO:0000256" key="2">
    <source>
        <dbReference type="ARBA" id="ARBA00022771"/>
    </source>
</evidence>
<feature type="compositionally biased region" description="Polar residues" evidence="5">
    <location>
        <begin position="31"/>
        <end position="45"/>
    </location>
</feature>
<evidence type="ECO:0000256" key="1">
    <source>
        <dbReference type="ARBA" id="ARBA00022723"/>
    </source>
</evidence>
<evidence type="ECO:0000313" key="7">
    <source>
        <dbReference type="EMBL" id="CAF9904260.1"/>
    </source>
</evidence>
<keyword evidence="3" id="KW-0862">Zinc</keyword>
<feature type="region of interest" description="Disordered" evidence="5">
    <location>
        <begin position="1"/>
        <end position="124"/>
    </location>
</feature>
<dbReference type="InterPro" id="IPR027370">
    <property type="entry name" value="Znf-RING_euk"/>
</dbReference>
<dbReference type="GO" id="GO:0008270">
    <property type="term" value="F:zinc ion binding"/>
    <property type="evidence" value="ECO:0007669"/>
    <property type="project" value="UniProtKB-KW"/>
</dbReference>
<feature type="compositionally biased region" description="Acidic residues" evidence="5">
    <location>
        <begin position="236"/>
        <end position="250"/>
    </location>
</feature>
<name>A0A8H3EEQ6_9LECA</name>
<dbReference type="SMART" id="SM00184">
    <property type="entry name" value="RING"/>
    <property type="match status" value="1"/>
</dbReference>
<dbReference type="AlphaFoldDB" id="A0A8H3EEQ6"/>
<keyword evidence="7" id="KW-0436">Ligase</keyword>
<dbReference type="PROSITE" id="PS00518">
    <property type="entry name" value="ZF_RING_1"/>
    <property type="match status" value="1"/>
</dbReference>
<feature type="domain" description="RING-type" evidence="6">
    <location>
        <begin position="283"/>
        <end position="332"/>
    </location>
</feature>
<reference evidence="7" key="1">
    <citation type="submission" date="2021-03" db="EMBL/GenBank/DDBJ databases">
        <authorList>
            <person name="Tagirdzhanova G."/>
        </authorList>
    </citation>
    <scope>NUCLEOTIDE SEQUENCE</scope>
</reference>
<dbReference type="SUPFAM" id="SSF57850">
    <property type="entry name" value="RING/U-box"/>
    <property type="match status" value="1"/>
</dbReference>
<organism evidence="7 8">
    <name type="scientific">Heterodermia speciosa</name>
    <dbReference type="NCBI Taxonomy" id="116794"/>
    <lineage>
        <taxon>Eukaryota</taxon>
        <taxon>Fungi</taxon>
        <taxon>Dikarya</taxon>
        <taxon>Ascomycota</taxon>
        <taxon>Pezizomycotina</taxon>
        <taxon>Lecanoromycetes</taxon>
        <taxon>OSLEUM clade</taxon>
        <taxon>Lecanoromycetidae</taxon>
        <taxon>Caliciales</taxon>
        <taxon>Physciaceae</taxon>
        <taxon>Heterodermia</taxon>
    </lineage>
</organism>
<dbReference type="InterPro" id="IPR001841">
    <property type="entry name" value="Znf_RING"/>
</dbReference>
<comment type="caution">
    <text evidence="7">The sequence shown here is derived from an EMBL/GenBank/DDBJ whole genome shotgun (WGS) entry which is preliminary data.</text>
</comment>
<feature type="compositionally biased region" description="Polar residues" evidence="5">
    <location>
        <begin position="60"/>
        <end position="76"/>
    </location>
</feature>
<evidence type="ECO:0000256" key="5">
    <source>
        <dbReference type="SAM" id="MobiDB-lite"/>
    </source>
</evidence>
<dbReference type="EMBL" id="CAJPDS010000002">
    <property type="protein sequence ID" value="CAF9904260.1"/>
    <property type="molecule type" value="Genomic_DNA"/>
</dbReference>
<proteinExistence type="predicted"/>
<keyword evidence="2 4" id="KW-0863">Zinc-finger</keyword>
<evidence type="ECO:0000313" key="8">
    <source>
        <dbReference type="Proteomes" id="UP000664521"/>
    </source>
</evidence>
<dbReference type="PANTHER" id="PTHR23041">
    <property type="entry name" value="RING FINGER DOMAIN-CONTAINING"/>
    <property type="match status" value="1"/>
</dbReference>
<dbReference type="PANTHER" id="PTHR23041:SF78">
    <property type="entry name" value="E3 UBIQUITIN-PROTEIN LIGASE RNF4"/>
    <property type="match status" value="1"/>
</dbReference>
<dbReference type="Gene3D" id="3.30.40.10">
    <property type="entry name" value="Zinc/RING finger domain, C3HC4 (zinc finger)"/>
    <property type="match status" value="1"/>
</dbReference>
<keyword evidence="8" id="KW-1185">Reference proteome</keyword>
<dbReference type="InterPro" id="IPR017907">
    <property type="entry name" value="Znf_RING_CS"/>
</dbReference>
<accession>A0A8H3EEQ6</accession>
<feature type="compositionally biased region" description="Basic and acidic residues" evidence="5">
    <location>
        <begin position="226"/>
        <end position="235"/>
    </location>
</feature>
<dbReference type="OrthoDB" id="6270329at2759"/>
<dbReference type="GO" id="GO:0016874">
    <property type="term" value="F:ligase activity"/>
    <property type="evidence" value="ECO:0007669"/>
    <property type="project" value="UniProtKB-KW"/>
</dbReference>
<feature type="compositionally biased region" description="Acidic residues" evidence="5">
    <location>
        <begin position="1"/>
        <end position="15"/>
    </location>
</feature>
<evidence type="ECO:0000256" key="3">
    <source>
        <dbReference type="ARBA" id="ARBA00022833"/>
    </source>
</evidence>
<sequence>MEDSGDSQEFSDDYSSDSSEYSLSSDDELQHNQLWNGEDQPLTSQVPPPATNRPNLPLPQRQSRQYAHTVGSGSSTDRVRRDQPPRQALPDPHNLPFQRPPAQFGLPNFPLPTAGTGNPPLSFATGIDSLESTFEFPSGWSDWDGVISPPTSRPASRLSWGSSESWHFPLPRIPNDFVDLTDDHPDLDMPSTRSGPRPSRPPPSASASSQGADRPSKRRKTAAGPEHQRSVKKEDPEVEEIDLKDVDDDNGLSKALQKQQEMAIKAQRKEESDKPVKLSSLQCIICLESMTDITVTSCGHLFCHGCLMEALIAGEQQEVEPGKFNSRCPLCRKKINRPKPGPQKSDIITLEILVKPKSASQNLQVSITD</sequence>
<evidence type="ECO:0000256" key="4">
    <source>
        <dbReference type="PROSITE-ProRule" id="PRU00175"/>
    </source>
</evidence>
<evidence type="ECO:0000259" key="6">
    <source>
        <dbReference type="PROSITE" id="PS50089"/>
    </source>
</evidence>
<dbReference type="InterPro" id="IPR047134">
    <property type="entry name" value="RNF4"/>
</dbReference>
<dbReference type="PROSITE" id="PS50089">
    <property type="entry name" value="ZF_RING_2"/>
    <property type="match status" value="1"/>
</dbReference>
<dbReference type="Proteomes" id="UP000664521">
    <property type="component" value="Unassembled WGS sequence"/>
</dbReference>
<keyword evidence="1" id="KW-0479">Metal-binding</keyword>
<gene>
    <name evidence="7" type="primary">SLX8</name>
    <name evidence="7" type="ORF">HETSPECPRED_003481</name>
</gene>
<feature type="region of interest" description="Disordered" evidence="5">
    <location>
        <begin position="138"/>
        <end position="251"/>
    </location>
</feature>